<comment type="similarity">
    <text evidence="2">Belongs to the glycosyl hydrolase 81 family.</text>
</comment>
<evidence type="ECO:0000256" key="9">
    <source>
        <dbReference type="SAM" id="MobiDB-lite"/>
    </source>
</evidence>
<keyword evidence="5" id="KW-0119">Carbohydrate metabolism</keyword>
<feature type="compositionally biased region" description="Basic and acidic residues" evidence="9">
    <location>
        <begin position="770"/>
        <end position="796"/>
    </location>
</feature>
<proteinExistence type="inferred from homology"/>
<accession>A0A7D5GHY5</accession>
<dbReference type="InterPro" id="IPR018247">
    <property type="entry name" value="EF_Hand_1_Ca_BS"/>
</dbReference>
<evidence type="ECO:0000256" key="3">
    <source>
        <dbReference type="ARBA" id="ARBA00012780"/>
    </source>
</evidence>
<evidence type="ECO:0000256" key="4">
    <source>
        <dbReference type="ARBA" id="ARBA00022801"/>
    </source>
</evidence>
<dbReference type="GO" id="GO:0052861">
    <property type="term" value="F:endo-1,3(4)-beta-glucanase activity"/>
    <property type="evidence" value="ECO:0007669"/>
    <property type="project" value="InterPro"/>
</dbReference>
<dbReference type="PANTHER" id="PTHR31983:SF0">
    <property type="entry name" value="GLUCAN ENDO-1,3-BETA-D-GLUCOSIDASE 2"/>
    <property type="match status" value="1"/>
</dbReference>
<dbReference type="RefSeq" id="WP_179261247.1">
    <property type="nucleotide sequence ID" value="NZ_CP058601.1"/>
</dbReference>
<name>A0A7D5GHY5_9EURY</name>
<dbReference type="KEGG" id="haly:HYG82_11900"/>
<keyword evidence="6" id="KW-0326">Glycosidase</keyword>
<evidence type="ECO:0000313" key="12">
    <source>
        <dbReference type="EMBL" id="QLG49514.1"/>
    </source>
</evidence>
<dbReference type="AlphaFoldDB" id="A0A7D5GHY5"/>
<evidence type="ECO:0000256" key="7">
    <source>
        <dbReference type="ARBA" id="ARBA00023316"/>
    </source>
</evidence>
<dbReference type="Pfam" id="PF03639">
    <property type="entry name" value="Glyco_hydro_81"/>
    <property type="match status" value="1"/>
</dbReference>
<keyword evidence="4 12" id="KW-0378">Hydrolase</keyword>
<feature type="compositionally biased region" description="Polar residues" evidence="9">
    <location>
        <begin position="57"/>
        <end position="67"/>
    </location>
</feature>
<dbReference type="PANTHER" id="PTHR31983">
    <property type="entry name" value="ENDO-1,3(4)-BETA-GLUCANASE 1"/>
    <property type="match status" value="1"/>
</dbReference>
<dbReference type="GO" id="GO:0042973">
    <property type="term" value="F:glucan endo-1,3-beta-D-glucosidase activity"/>
    <property type="evidence" value="ECO:0007669"/>
    <property type="project" value="UniProtKB-EC"/>
</dbReference>
<reference evidence="12 13" key="1">
    <citation type="submission" date="2020-07" db="EMBL/GenBank/DDBJ databases">
        <authorList>
            <person name="Cui H."/>
        </authorList>
    </citation>
    <scope>NUCLEOTIDE SEQUENCE [LARGE SCALE GENOMIC DNA]</scope>
    <source>
        <strain evidence="12 13">YPL8</strain>
    </source>
</reference>
<evidence type="ECO:0000259" key="11">
    <source>
        <dbReference type="Pfam" id="PF17652"/>
    </source>
</evidence>
<evidence type="ECO:0000256" key="6">
    <source>
        <dbReference type="ARBA" id="ARBA00023295"/>
    </source>
</evidence>
<evidence type="ECO:0000256" key="5">
    <source>
        <dbReference type="ARBA" id="ARBA00023277"/>
    </source>
</evidence>
<keyword evidence="13" id="KW-1185">Reference proteome</keyword>
<dbReference type="Pfam" id="PF17652">
    <property type="entry name" value="Glyco_hydro81C"/>
    <property type="match status" value="1"/>
</dbReference>
<keyword evidence="7" id="KW-0961">Cell wall biogenesis/degradation</keyword>
<feature type="domain" description="Glycosyl hydrolase family 81 N-terminal" evidence="10">
    <location>
        <begin position="69"/>
        <end position="330"/>
    </location>
</feature>
<evidence type="ECO:0000256" key="1">
    <source>
        <dbReference type="ARBA" id="ARBA00000382"/>
    </source>
</evidence>
<dbReference type="PROSITE" id="PS00018">
    <property type="entry name" value="EF_HAND_1"/>
    <property type="match status" value="1"/>
</dbReference>
<dbReference type="InterPro" id="IPR040451">
    <property type="entry name" value="GH81_N"/>
</dbReference>
<protein>
    <recommendedName>
        <fullName evidence="3">glucan endo-1,3-beta-D-glucosidase</fullName>
        <ecNumber evidence="3">3.2.1.39</ecNumber>
    </recommendedName>
</protein>
<comment type="catalytic activity">
    <reaction evidence="1">
        <text>Hydrolysis of (1-&gt;3)-beta-D-glucosidic linkages in (1-&gt;3)-beta-D-glucans.</text>
        <dbReference type="EC" id="3.2.1.39"/>
    </reaction>
</comment>
<feature type="region of interest" description="Disordered" evidence="9">
    <location>
        <begin position="740"/>
        <end position="810"/>
    </location>
</feature>
<dbReference type="SUPFAM" id="SSF63446">
    <property type="entry name" value="Type I dockerin domain"/>
    <property type="match status" value="1"/>
</dbReference>
<dbReference type="Proteomes" id="UP000509241">
    <property type="component" value="Chromosome"/>
</dbReference>
<dbReference type="PROSITE" id="PS52008">
    <property type="entry name" value="GH81"/>
    <property type="match status" value="1"/>
</dbReference>
<dbReference type="GO" id="GO:0000272">
    <property type="term" value="P:polysaccharide catabolic process"/>
    <property type="evidence" value="ECO:0007669"/>
    <property type="project" value="UniProtKB-KW"/>
</dbReference>
<dbReference type="EC" id="3.2.1.39" evidence="3"/>
<feature type="domain" description="Glycosyl hydrolase family 81 C-terminal" evidence="11">
    <location>
        <begin position="367"/>
        <end position="680"/>
    </location>
</feature>
<keyword evidence="8" id="KW-0624">Polysaccharide degradation</keyword>
<dbReference type="EMBL" id="CP058601">
    <property type="protein sequence ID" value="QLG49514.1"/>
    <property type="molecule type" value="Genomic_DNA"/>
</dbReference>
<sequence>MSEDFANRFSRRKYCQSLGIAGAAGLIDLAGVASASSHEQRGNGGYRTSLPPDASEPQETIWTTSNFGDDPVPTNDWWSSLVWNAFSERVFAQPLLVRAQETGLGVGYPTEWVDGSTTVMAAEEDLTISHAETSGFQDARLDDHGDWSVAALFGDGTATSLRTRFAQGSPFVFCEYAGGGTEIAFESVPEIFADDGNVLGVTVNGNHYGLFAPEGTTWVDVESATISNDLGNGGYCTVALLPRPESLERYERYAYNVVTETRVEWEYDRTNATVSTTYRFETDEFPESNATGTIAALHPHQWKYSEDPTLNETYTSQRGEMRLVTGTSFSTTYDYGGMLPFLPDEGEYTPDELRGYVDEIEATFPAGNDTYNAGKEFGRLVESRALAEQVGMDAAADELIGAIRDGLERWLQPDSDEEVFYYNDNWKTLLGYPESHGSASSLSDHHFHYGYFVRAAAEIARTNPDWAVPDEWGEMIEHLIRDYANPSREDSMYPFARNFSPYCGHSWAEGGGAEFADGNNQESSSEALNAYSAMIQWGEYTGNDELRDFGIYLYTTELHAVHEYWFDVDDENHPDSWDHDTAGMVWGNGYAYATWWTDDEEAIHGINWLPLSGYSLHLGWDAAGPATNYDELVETRGTDQFDYWPDLMWMYRAFSDAEDAAEKFEARKNSYQVEAGETRAHTYHWIHNLRAMGSPDGTVTADTPFYQVFSDGSERTYVAYNASDSSTTVTFSDETTLTVPANSMATSSGVDNGDGDSNSGDGADTGNSGDGDRNNSGDGRNDRGTNGRNGSNHDDGTGSGGSDNSGNSSEKITVGEHVAQDSTGDGRYNDITGDGETTHEDVNAFFEHLESDDVQSNPEKFDFDGDGQVGSMDVLELLRQI</sequence>
<dbReference type="OrthoDB" id="166254at2157"/>
<evidence type="ECO:0000256" key="8">
    <source>
        <dbReference type="ARBA" id="ARBA00023326"/>
    </source>
</evidence>
<evidence type="ECO:0000259" key="10">
    <source>
        <dbReference type="Pfam" id="PF03639"/>
    </source>
</evidence>
<dbReference type="GeneID" id="56034005"/>
<evidence type="ECO:0000256" key="2">
    <source>
        <dbReference type="ARBA" id="ARBA00010730"/>
    </source>
</evidence>
<gene>
    <name evidence="12" type="ORF">HYG82_11900</name>
</gene>
<feature type="compositionally biased region" description="Low complexity" evidence="9">
    <location>
        <begin position="747"/>
        <end position="767"/>
    </location>
</feature>
<dbReference type="GO" id="GO:0071555">
    <property type="term" value="P:cell wall organization"/>
    <property type="evidence" value="ECO:0007669"/>
    <property type="project" value="UniProtKB-KW"/>
</dbReference>
<feature type="region of interest" description="Disordered" evidence="9">
    <location>
        <begin position="37"/>
        <end position="68"/>
    </location>
</feature>
<dbReference type="Gene3D" id="2.70.98.30">
    <property type="entry name" value="Golgi alpha-mannosidase II, domain 4"/>
    <property type="match status" value="1"/>
</dbReference>
<dbReference type="InterPro" id="IPR040720">
    <property type="entry name" value="GH81_C"/>
</dbReference>
<organism evidence="12 13">
    <name type="scientific">Natrinema halophilum</name>
    <dbReference type="NCBI Taxonomy" id="1699371"/>
    <lineage>
        <taxon>Archaea</taxon>
        <taxon>Methanobacteriati</taxon>
        <taxon>Methanobacteriota</taxon>
        <taxon>Stenosarchaea group</taxon>
        <taxon>Halobacteria</taxon>
        <taxon>Halobacteriales</taxon>
        <taxon>Natrialbaceae</taxon>
        <taxon>Natrinema</taxon>
    </lineage>
</organism>
<dbReference type="InterPro" id="IPR005200">
    <property type="entry name" value="Endo-beta-glucanase"/>
</dbReference>
<evidence type="ECO:0000313" key="13">
    <source>
        <dbReference type="Proteomes" id="UP000509241"/>
    </source>
</evidence>
<dbReference type="InterPro" id="IPR036439">
    <property type="entry name" value="Dockerin_dom_sf"/>
</dbReference>